<sequence>MNGAYSEAWWWWQWPTVGLRECCWCLGAFHWWYHEFTDVLLYIETEVFQHGNDPKHTSKATVAFL</sequence>
<comment type="caution">
    <text evidence="1">The sequence shown here is derived from an EMBL/GenBank/DDBJ whole genome shotgun (WGS) entry which is preliminary data.</text>
</comment>
<keyword evidence="2" id="KW-1185">Reference proteome</keyword>
<reference evidence="1" key="1">
    <citation type="submission" date="2023-05" db="EMBL/GenBank/DDBJ databases">
        <authorList>
            <person name="Stuckert A."/>
        </authorList>
    </citation>
    <scope>NUCLEOTIDE SEQUENCE</scope>
</reference>
<proteinExistence type="predicted"/>
<feature type="non-terminal residue" evidence="1">
    <location>
        <position position="65"/>
    </location>
</feature>
<accession>A0ABN9AX14</accession>
<name>A0ABN9AX14_9NEOB</name>
<gene>
    <name evidence="1" type="ORF">SPARVUS_LOCUS1778748</name>
</gene>
<dbReference type="EMBL" id="CATNWA010001570">
    <property type="protein sequence ID" value="CAI9540588.1"/>
    <property type="molecule type" value="Genomic_DNA"/>
</dbReference>
<evidence type="ECO:0000313" key="1">
    <source>
        <dbReference type="EMBL" id="CAI9540588.1"/>
    </source>
</evidence>
<protein>
    <submittedName>
        <fullName evidence="1">Uncharacterized protein</fullName>
    </submittedName>
</protein>
<dbReference type="Proteomes" id="UP001162483">
    <property type="component" value="Unassembled WGS sequence"/>
</dbReference>
<organism evidence="1 2">
    <name type="scientific">Staurois parvus</name>
    <dbReference type="NCBI Taxonomy" id="386267"/>
    <lineage>
        <taxon>Eukaryota</taxon>
        <taxon>Metazoa</taxon>
        <taxon>Chordata</taxon>
        <taxon>Craniata</taxon>
        <taxon>Vertebrata</taxon>
        <taxon>Euteleostomi</taxon>
        <taxon>Amphibia</taxon>
        <taxon>Batrachia</taxon>
        <taxon>Anura</taxon>
        <taxon>Neobatrachia</taxon>
        <taxon>Ranoidea</taxon>
        <taxon>Ranidae</taxon>
        <taxon>Staurois</taxon>
    </lineage>
</organism>
<evidence type="ECO:0000313" key="2">
    <source>
        <dbReference type="Proteomes" id="UP001162483"/>
    </source>
</evidence>